<organism evidence="2 3">
    <name type="scientific">Cylicocyclus nassatus</name>
    <name type="common">Nematode worm</name>
    <dbReference type="NCBI Taxonomy" id="53992"/>
    <lineage>
        <taxon>Eukaryota</taxon>
        <taxon>Metazoa</taxon>
        <taxon>Ecdysozoa</taxon>
        <taxon>Nematoda</taxon>
        <taxon>Chromadorea</taxon>
        <taxon>Rhabditida</taxon>
        <taxon>Rhabditina</taxon>
        <taxon>Rhabditomorpha</taxon>
        <taxon>Strongyloidea</taxon>
        <taxon>Strongylidae</taxon>
        <taxon>Cylicocyclus</taxon>
    </lineage>
</organism>
<evidence type="ECO:0000313" key="3">
    <source>
        <dbReference type="Proteomes" id="UP001176961"/>
    </source>
</evidence>
<sequence length="912" mass="103458">MHITTLNPFADDIPLQRDGKTKEELIFYQLPKGAKPMWLLIFSTAFVVNAQINKKDLPVQFCEAFVQCSAVALLEERLCLGNSVLRPYWLPSPHDRNNCHEKLRNDYTKLDKMEEQLERLLLDCLLKHTVPFTPVQSSQCHSRAIRSAPRFSYERSINYVPTQCFTGVERRRNRECGLVRSCCPAISRCSTIPTQSQLAKSIDETRINLRKRAKDCEQGLRIEKIDPSIGIFARSSENSDEPSGHIIVNFDTLDSKKKADNENKSGKVKVNFTNGGRHGTFSQGEASVVEAKTKIIVNEADEVVGRVSAPVRDENNAEKVNFPQNSNRASELRENDGSLTISGKPQLLFPSDNDDKMAFATRAGVVVVNFHEKEPSHPVQWPRSNKSHDELFEHAMKNTIEYKAKIREEDLGKVARTGLESLVNAGQAFAGGLFSSGKGADTAKRPMKASGRMHRIEMTDDQSDEDVHGEFVTSPPVIFVKKEDSVKNKAENCSIPSMKGQTKKLQVILSLLGEKTDSDDMKEIKQLISEWQESFRRSSRERDVRKKEIARALEELIKRFDRVNLEVVKKAVLLDLDHLDEDDEPTKIPCENILVRLNDELPEDKSKHNEKVQHGVPTEVRDHVIIEDGVEKLILNDGDSAADSNVDPANSKVVVDEKPSAIDEKSGSHEWSNEEYKRELNKYKKEHHINSTNEPRNETSCDLYMRCRNQMHLAVDSCAWRFASGKVLPTLAESAESLLYKGEELCDPAQQPLYEELYEMVIKRNAGLRSCLDKKNAAFFESSICVPYSTADHIRFNSAFLRLLGDDYKHSSQCFRDANLIQEKCTKLRECCPNFDDCRQSTMDIRLEQAIISKTAQLNEDKQKCLKRRAREAFKMTLRGLLGKGGWQMLQKLKRGELDMDIDRGAQAIARL</sequence>
<proteinExistence type="predicted"/>
<accession>A0AA36MCX3</accession>
<dbReference type="AlphaFoldDB" id="A0AA36MCX3"/>
<feature type="compositionally biased region" description="Basic and acidic residues" evidence="1">
    <location>
        <begin position="654"/>
        <end position="673"/>
    </location>
</feature>
<dbReference type="Proteomes" id="UP001176961">
    <property type="component" value="Unassembled WGS sequence"/>
</dbReference>
<gene>
    <name evidence="2" type="ORF">CYNAS_LOCUS16910</name>
</gene>
<evidence type="ECO:0000313" key="2">
    <source>
        <dbReference type="EMBL" id="CAJ0604927.1"/>
    </source>
</evidence>
<keyword evidence="3" id="KW-1185">Reference proteome</keyword>
<comment type="caution">
    <text evidence="2">The sequence shown here is derived from an EMBL/GenBank/DDBJ whole genome shotgun (WGS) entry which is preliminary data.</text>
</comment>
<reference evidence="2" key="1">
    <citation type="submission" date="2023-07" db="EMBL/GenBank/DDBJ databases">
        <authorList>
            <consortium name="CYATHOMIX"/>
        </authorList>
    </citation>
    <scope>NUCLEOTIDE SEQUENCE</scope>
    <source>
        <strain evidence="2">N/A</strain>
    </source>
</reference>
<name>A0AA36MCX3_CYLNA</name>
<dbReference type="EMBL" id="CATQJL010000316">
    <property type="protein sequence ID" value="CAJ0604927.1"/>
    <property type="molecule type" value="Genomic_DNA"/>
</dbReference>
<feature type="region of interest" description="Disordered" evidence="1">
    <location>
        <begin position="639"/>
        <end position="673"/>
    </location>
</feature>
<evidence type="ECO:0000256" key="1">
    <source>
        <dbReference type="SAM" id="MobiDB-lite"/>
    </source>
</evidence>
<protein>
    <submittedName>
        <fullName evidence="2">Uncharacterized protein</fullName>
    </submittedName>
</protein>